<name>A0ABV8V721_9GAMM</name>
<evidence type="ECO:0000313" key="3">
    <source>
        <dbReference type="Proteomes" id="UP001595840"/>
    </source>
</evidence>
<dbReference type="PROSITE" id="PS51257">
    <property type="entry name" value="PROKAR_LIPOPROTEIN"/>
    <property type="match status" value="1"/>
</dbReference>
<dbReference type="Pfam" id="PF22741">
    <property type="entry name" value="PTP-NADK"/>
    <property type="match status" value="1"/>
</dbReference>
<dbReference type="InterPro" id="IPR055214">
    <property type="entry name" value="PTP-NADK"/>
</dbReference>
<dbReference type="Gene3D" id="3.90.190.10">
    <property type="entry name" value="Protein tyrosine phosphatase superfamily"/>
    <property type="match status" value="1"/>
</dbReference>
<dbReference type="RefSeq" id="WP_290261689.1">
    <property type="nucleotide sequence ID" value="NZ_JAUFQG010000004.1"/>
</dbReference>
<dbReference type="SUPFAM" id="SSF52799">
    <property type="entry name" value="(Phosphotyrosine protein) phosphatases II"/>
    <property type="match status" value="1"/>
</dbReference>
<dbReference type="PROSITE" id="PS50206">
    <property type="entry name" value="RHODANESE_3"/>
    <property type="match status" value="1"/>
</dbReference>
<feature type="domain" description="Rhodanese" evidence="1">
    <location>
        <begin position="69"/>
        <end position="137"/>
    </location>
</feature>
<evidence type="ECO:0000259" key="1">
    <source>
        <dbReference type="PROSITE" id="PS50206"/>
    </source>
</evidence>
<reference evidence="3" key="1">
    <citation type="journal article" date="2019" name="Int. J. Syst. Evol. Microbiol.">
        <title>The Global Catalogue of Microorganisms (GCM) 10K type strain sequencing project: providing services to taxonomists for standard genome sequencing and annotation.</title>
        <authorList>
            <consortium name="The Broad Institute Genomics Platform"/>
            <consortium name="The Broad Institute Genome Sequencing Center for Infectious Disease"/>
            <person name="Wu L."/>
            <person name="Ma J."/>
        </authorList>
    </citation>
    <scope>NUCLEOTIDE SEQUENCE [LARGE SCALE GENOMIC DNA]</scope>
    <source>
        <strain evidence="3">CECT 8570</strain>
    </source>
</reference>
<gene>
    <name evidence="2" type="ORF">ACFOX3_15450</name>
</gene>
<evidence type="ECO:0000313" key="2">
    <source>
        <dbReference type="EMBL" id="MFC4363710.1"/>
    </source>
</evidence>
<protein>
    <submittedName>
        <fullName evidence="2">Beta-lactamase hydrolase domain-containing protein</fullName>
    </submittedName>
</protein>
<dbReference type="InterPro" id="IPR029021">
    <property type="entry name" value="Prot-tyrosine_phosphatase-like"/>
</dbReference>
<proteinExistence type="predicted"/>
<dbReference type="GO" id="GO:0016787">
    <property type="term" value="F:hydrolase activity"/>
    <property type="evidence" value="ECO:0007669"/>
    <property type="project" value="UniProtKB-KW"/>
</dbReference>
<dbReference type="InterPro" id="IPR001763">
    <property type="entry name" value="Rhodanese-like_dom"/>
</dbReference>
<keyword evidence="3" id="KW-1185">Reference proteome</keyword>
<dbReference type="EMBL" id="JBHSCX010000020">
    <property type="protein sequence ID" value="MFC4363710.1"/>
    <property type="molecule type" value="Genomic_DNA"/>
</dbReference>
<accession>A0ABV8V721</accession>
<sequence length="171" mass="18384">MKAVMSIKQAWQSGFGALVLLVACITALPLQAQSVEGVANFHQHSDQIATGGLVTGDALVVLKAQGYEQIIDLRSAAETPEEEGEAAKQLGLTWFNFPMTGELPSAEQIQQFGAALGDKKTLVHCRSGNRAGMAWSLWQISQGVELEQALAEGRAMGMKDGFEQAIRAQQR</sequence>
<organism evidence="2 3">
    <name type="scientific">Simiduia curdlanivorans</name>
    <dbReference type="NCBI Taxonomy" id="1492769"/>
    <lineage>
        <taxon>Bacteria</taxon>
        <taxon>Pseudomonadati</taxon>
        <taxon>Pseudomonadota</taxon>
        <taxon>Gammaproteobacteria</taxon>
        <taxon>Cellvibrionales</taxon>
        <taxon>Cellvibrionaceae</taxon>
        <taxon>Simiduia</taxon>
    </lineage>
</organism>
<keyword evidence="2" id="KW-0378">Hydrolase</keyword>
<comment type="caution">
    <text evidence="2">The sequence shown here is derived from an EMBL/GenBank/DDBJ whole genome shotgun (WGS) entry which is preliminary data.</text>
</comment>
<dbReference type="Proteomes" id="UP001595840">
    <property type="component" value="Unassembled WGS sequence"/>
</dbReference>